<evidence type="ECO:0000313" key="2">
    <source>
        <dbReference type="Proteomes" id="UP001491552"/>
    </source>
</evidence>
<evidence type="ECO:0000313" key="1">
    <source>
        <dbReference type="EMBL" id="MEQ2511258.1"/>
    </source>
</evidence>
<evidence type="ECO:0008006" key="3">
    <source>
        <dbReference type="Google" id="ProtNLM"/>
    </source>
</evidence>
<dbReference type="Proteomes" id="UP001491552">
    <property type="component" value="Unassembled WGS sequence"/>
</dbReference>
<dbReference type="EMBL" id="JBBMFF010000222">
    <property type="protein sequence ID" value="MEQ2511258.1"/>
    <property type="molecule type" value="Genomic_DNA"/>
</dbReference>
<dbReference type="InterPro" id="IPR014729">
    <property type="entry name" value="Rossmann-like_a/b/a_fold"/>
</dbReference>
<dbReference type="InterPro" id="IPR029055">
    <property type="entry name" value="Ntn_hydrolases_N"/>
</dbReference>
<dbReference type="SUPFAM" id="SSF56235">
    <property type="entry name" value="N-terminal nucleophile aminohydrolases (Ntn hydrolases)"/>
    <property type="match status" value="1"/>
</dbReference>
<sequence>MSSIGEVKRITDDSPKFREVLFARGYLFTDAEIDGNAFPFYGEWRTEKICGYSLLVHPKAKYYALQTEDSSLVLIGHAYNPFDGLYDENEILRKYADSEDKIGYFNQWTGVFTLIVVKADDIEVWGDCAGMQCTYYGTIEKHFYLSSHAQLIGDLCNLTQSAYVRKLTHYRFWQMYGLFLPGDISQFDDVFRLVPNHVLNVAVPKFSCKLTRFYPNCDISMVKNEWEYDETIMEIGRLLHKNMELIANKWDKPAISMTGGMDSKTTIACANGLYDKFGFYSYISMYGDRPDAEAAEKIAAAIGVTHHTYTISENDGDFEDVPAMRAVIEHNLGDIGAVNANDVRKRLFFLNTSDFDVEVKSWVSEIGRANYYKKFGLKKMPTQLSPRQMTSMYKFFTYNRTDANATDKIFRQYIEKTAFHSIYNLDSSDMYLWEFRYGGWGGLTITSEHRVSYDITIPYNNRLLMELFLRLPLEKRIEDIPHFDVIRKMNPAIDQLGITITNYNETKKRMYCERVYYLVNNALPF</sequence>
<protein>
    <recommendedName>
        <fullName evidence="3">Asparagine synthase (glutamine-hydrolyzing)</fullName>
    </recommendedName>
</protein>
<organism evidence="1 2">
    <name type="scientific">Faecousia intestinalis</name>
    <dbReference type="NCBI Taxonomy" id="3133167"/>
    <lineage>
        <taxon>Bacteria</taxon>
        <taxon>Bacillati</taxon>
        <taxon>Bacillota</taxon>
        <taxon>Clostridia</taxon>
        <taxon>Eubacteriales</taxon>
        <taxon>Oscillospiraceae</taxon>
        <taxon>Faecousia</taxon>
    </lineage>
</organism>
<gene>
    <name evidence="1" type="ORF">WMO66_08370</name>
</gene>
<dbReference type="RefSeq" id="WP_349135968.1">
    <property type="nucleotide sequence ID" value="NZ_JBBMFF010000222.1"/>
</dbReference>
<dbReference type="SUPFAM" id="SSF52402">
    <property type="entry name" value="Adenine nucleotide alpha hydrolases-like"/>
    <property type="match status" value="1"/>
</dbReference>
<comment type="caution">
    <text evidence="1">The sequence shown here is derived from an EMBL/GenBank/DDBJ whole genome shotgun (WGS) entry which is preliminary data.</text>
</comment>
<dbReference type="Gene3D" id="3.40.50.620">
    <property type="entry name" value="HUPs"/>
    <property type="match status" value="1"/>
</dbReference>
<name>A0ABV1G760_9FIRM</name>
<accession>A0ABV1G760</accession>
<reference evidence="1 2" key="1">
    <citation type="submission" date="2024-03" db="EMBL/GenBank/DDBJ databases">
        <title>Human intestinal bacterial collection.</title>
        <authorList>
            <person name="Pauvert C."/>
            <person name="Hitch T.C.A."/>
            <person name="Clavel T."/>
        </authorList>
    </citation>
    <scope>NUCLEOTIDE SEQUENCE [LARGE SCALE GENOMIC DNA]</scope>
    <source>
        <strain evidence="1 2">CLA-AA-H192</strain>
    </source>
</reference>
<keyword evidence="2" id="KW-1185">Reference proteome</keyword>
<proteinExistence type="predicted"/>